<evidence type="ECO:0000313" key="2">
    <source>
        <dbReference type="Proteomes" id="UP000790377"/>
    </source>
</evidence>
<reference evidence="1" key="1">
    <citation type="journal article" date="2021" name="New Phytol.">
        <title>Evolutionary innovations through gain and loss of genes in the ectomycorrhizal Boletales.</title>
        <authorList>
            <person name="Wu G."/>
            <person name="Miyauchi S."/>
            <person name="Morin E."/>
            <person name="Kuo A."/>
            <person name="Drula E."/>
            <person name="Varga T."/>
            <person name="Kohler A."/>
            <person name="Feng B."/>
            <person name="Cao Y."/>
            <person name="Lipzen A."/>
            <person name="Daum C."/>
            <person name="Hundley H."/>
            <person name="Pangilinan J."/>
            <person name="Johnson J."/>
            <person name="Barry K."/>
            <person name="LaButti K."/>
            <person name="Ng V."/>
            <person name="Ahrendt S."/>
            <person name="Min B."/>
            <person name="Choi I.G."/>
            <person name="Park H."/>
            <person name="Plett J.M."/>
            <person name="Magnuson J."/>
            <person name="Spatafora J.W."/>
            <person name="Nagy L.G."/>
            <person name="Henrissat B."/>
            <person name="Grigoriev I.V."/>
            <person name="Yang Z.L."/>
            <person name="Xu J."/>
            <person name="Martin F.M."/>
        </authorList>
    </citation>
    <scope>NUCLEOTIDE SEQUENCE</scope>
    <source>
        <strain evidence="1">ATCC 28755</strain>
    </source>
</reference>
<organism evidence="1 2">
    <name type="scientific">Hygrophoropsis aurantiaca</name>
    <dbReference type="NCBI Taxonomy" id="72124"/>
    <lineage>
        <taxon>Eukaryota</taxon>
        <taxon>Fungi</taxon>
        <taxon>Dikarya</taxon>
        <taxon>Basidiomycota</taxon>
        <taxon>Agaricomycotina</taxon>
        <taxon>Agaricomycetes</taxon>
        <taxon>Agaricomycetidae</taxon>
        <taxon>Boletales</taxon>
        <taxon>Coniophorineae</taxon>
        <taxon>Hygrophoropsidaceae</taxon>
        <taxon>Hygrophoropsis</taxon>
    </lineage>
</organism>
<dbReference type="Proteomes" id="UP000790377">
    <property type="component" value="Unassembled WGS sequence"/>
</dbReference>
<gene>
    <name evidence="1" type="ORF">BJ138DRAFT_1119178</name>
</gene>
<keyword evidence="2" id="KW-1185">Reference proteome</keyword>
<protein>
    <submittedName>
        <fullName evidence="1">Metallophosphoesterase domain-containing protein 1</fullName>
    </submittedName>
</protein>
<name>A0ACB7ZU07_9AGAM</name>
<evidence type="ECO:0000313" key="1">
    <source>
        <dbReference type="EMBL" id="KAH7904690.1"/>
    </source>
</evidence>
<accession>A0ACB7ZU07</accession>
<sequence>MAGLDILLRRRPPTAWDNFKSSPLLFLAQRTYAWTAPTTLTPAKETIRVVCISDTHNTHHSQPSIPAGDILIHSGDLTQSGTLNELCDALDWLSLQPHPFKIFIAGNHDSSLADPETRAHVITTYPALTYLENSAIELTVRGRTLRVYGSPYTPKHGSWAFQYPRVSPTSYSPHAHPYTEHESTSIWSSVPPLTDILITHGPPFSLLDLGRTGCYALLCALWRVRPRLHVFGHIHAARGVEHITWGRVQRAYEDVCAGKSGWGGMGKLVWWAVVGKARAWLWGGYSLKEGERTTLVNAAAVGGMKDDQMRGAVVVEI</sequence>
<dbReference type="EMBL" id="MU268390">
    <property type="protein sequence ID" value="KAH7904690.1"/>
    <property type="molecule type" value="Genomic_DNA"/>
</dbReference>
<comment type="caution">
    <text evidence="1">The sequence shown here is derived from an EMBL/GenBank/DDBJ whole genome shotgun (WGS) entry which is preliminary data.</text>
</comment>
<proteinExistence type="predicted"/>